<organism evidence="1 2">
    <name type="scientific">Catenulispora yoronensis</name>
    <dbReference type="NCBI Taxonomy" id="450799"/>
    <lineage>
        <taxon>Bacteria</taxon>
        <taxon>Bacillati</taxon>
        <taxon>Actinomycetota</taxon>
        <taxon>Actinomycetes</taxon>
        <taxon>Catenulisporales</taxon>
        <taxon>Catenulisporaceae</taxon>
        <taxon>Catenulispora</taxon>
    </lineage>
</organism>
<dbReference type="RefSeq" id="WP_344671706.1">
    <property type="nucleotide sequence ID" value="NZ_BAAAQN010000090.1"/>
</dbReference>
<evidence type="ECO:0000313" key="1">
    <source>
        <dbReference type="EMBL" id="GAA2063085.1"/>
    </source>
</evidence>
<protein>
    <recommendedName>
        <fullName evidence="3">Secreted protein</fullName>
    </recommendedName>
</protein>
<accession>A0ABP5H387</accession>
<evidence type="ECO:0008006" key="3">
    <source>
        <dbReference type="Google" id="ProtNLM"/>
    </source>
</evidence>
<name>A0ABP5H387_9ACTN</name>
<reference evidence="2" key="1">
    <citation type="journal article" date="2019" name="Int. J. Syst. Evol. Microbiol.">
        <title>The Global Catalogue of Microorganisms (GCM) 10K type strain sequencing project: providing services to taxonomists for standard genome sequencing and annotation.</title>
        <authorList>
            <consortium name="The Broad Institute Genomics Platform"/>
            <consortium name="The Broad Institute Genome Sequencing Center for Infectious Disease"/>
            <person name="Wu L."/>
            <person name="Ma J."/>
        </authorList>
    </citation>
    <scope>NUCLEOTIDE SEQUENCE [LARGE SCALE GENOMIC DNA]</scope>
    <source>
        <strain evidence="2">JCM 16014</strain>
    </source>
</reference>
<sequence length="69" mass="7550">MYWVLLITITCVVTLVITAAFGWRVFVAAKGLVRELKKTSAVLNDAGETLRGVQEMEGVKALRARAQAD</sequence>
<gene>
    <name evidence="1" type="ORF">GCM10009839_87920</name>
</gene>
<keyword evidence="2" id="KW-1185">Reference proteome</keyword>
<evidence type="ECO:0000313" key="2">
    <source>
        <dbReference type="Proteomes" id="UP001500751"/>
    </source>
</evidence>
<dbReference type="Proteomes" id="UP001500751">
    <property type="component" value="Unassembled WGS sequence"/>
</dbReference>
<proteinExistence type="predicted"/>
<comment type="caution">
    <text evidence="1">The sequence shown here is derived from an EMBL/GenBank/DDBJ whole genome shotgun (WGS) entry which is preliminary data.</text>
</comment>
<dbReference type="EMBL" id="BAAAQN010000090">
    <property type="protein sequence ID" value="GAA2063085.1"/>
    <property type="molecule type" value="Genomic_DNA"/>
</dbReference>